<keyword evidence="12" id="KW-0702">S-nitrosylation</keyword>
<evidence type="ECO:0000256" key="43">
    <source>
        <dbReference type="ARBA" id="ARBA00047953"/>
    </source>
</evidence>
<evidence type="ECO:0000256" key="30">
    <source>
        <dbReference type="ARBA" id="ARBA00023401"/>
    </source>
</evidence>
<evidence type="ECO:0000256" key="8">
    <source>
        <dbReference type="ARBA" id="ARBA00022450"/>
    </source>
</evidence>
<dbReference type="InterPro" id="IPR020841">
    <property type="entry name" value="PKS_Beta-ketoAc_synthase_dom"/>
</dbReference>
<dbReference type="GO" id="GO:0031177">
    <property type="term" value="F:phosphopantetheine binding"/>
    <property type="evidence" value="ECO:0007669"/>
    <property type="project" value="InterPro"/>
</dbReference>
<comment type="catalytic activity">
    <reaction evidence="34">
        <text>3-oxooctadecanoyl-[ACP] + NADPH + H(+) = (3R)-hydroxyoctadecanoyl-[ACP] + NADP(+)</text>
        <dbReference type="Rhea" id="RHEA:41920"/>
        <dbReference type="Rhea" id="RHEA-COMP:9653"/>
        <dbReference type="Rhea" id="RHEA-COMP:9654"/>
        <dbReference type="ChEBI" id="CHEBI:15378"/>
        <dbReference type="ChEBI" id="CHEBI:57783"/>
        <dbReference type="ChEBI" id="CHEBI:58349"/>
        <dbReference type="ChEBI" id="CHEBI:78487"/>
        <dbReference type="ChEBI" id="CHEBI:78488"/>
    </reaction>
    <physiologicalReaction direction="left-to-right" evidence="34">
        <dbReference type="Rhea" id="RHEA:41921"/>
    </physiologicalReaction>
</comment>
<dbReference type="SUPFAM" id="SSF55048">
    <property type="entry name" value="Probable ACP-binding domain of malonyl-CoA ACP transacylase"/>
    <property type="match status" value="1"/>
</dbReference>
<feature type="active site" description="Proton acceptor; for dehydratase activity" evidence="64">
    <location>
        <position position="939"/>
    </location>
</feature>
<dbReference type="PROSITE" id="PS52019">
    <property type="entry name" value="PKS_MFAS_DH"/>
    <property type="match status" value="1"/>
</dbReference>
<dbReference type="UniPathway" id="UPA00094"/>
<dbReference type="OrthoDB" id="329835at2759"/>
<dbReference type="Pfam" id="PF00109">
    <property type="entry name" value="ketoacyl-synt"/>
    <property type="match status" value="1"/>
</dbReference>
<comment type="catalytic activity">
    <reaction evidence="61">
        <text>butanoyl-[ACP] + malonyl-[ACP] + H(+) = 3-oxohexanoyl-[ACP] + holo-[ACP] + CO2</text>
        <dbReference type="Rhea" id="RHEA:41820"/>
        <dbReference type="Rhea" id="RHEA-COMP:9623"/>
        <dbReference type="Rhea" id="RHEA-COMP:9628"/>
        <dbReference type="Rhea" id="RHEA-COMP:9629"/>
        <dbReference type="Rhea" id="RHEA-COMP:9685"/>
        <dbReference type="ChEBI" id="CHEBI:15378"/>
        <dbReference type="ChEBI" id="CHEBI:16526"/>
        <dbReference type="ChEBI" id="CHEBI:64479"/>
        <dbReference type="ChEBI" id="CHEBI:78449"/>
        <dbReference type="ChEBI" id="CHEBI:78454"/>
        <dbReference type="ChEBI" id="CHEBI:78456"/>
    </reaction>
    <physiologicalReaction direction="left-to-right" evidence="61">
        <dbReference type="Rhea" id="RHEA:41821"/>
    </physiologicalReaction>
</comment>
<dbReference type="PROSITE" id="PS52004">
    <property type="entry name" value="KS3_2"/>
    <property type="match status" value="1"/>
</dbReference>
<evidence type="ECO:0000256" key="62">
    <source>
        <dbReference type="ARBA" id="ARBA00049521"/>
    </source>
</evidence>
<dbReference type="Pfam" id="PF16197">
    <property type="entry name" value="KAsynt_C_assoc"/>
    <property type="match status" value="1"/>
</dbReference>
<evidence type="ECO:0000256" key="59">
    <source>
        <dbReference type="ARBA" id="ARBA00049414"/>
    </source>
</evidence>
<evidence type="ECO:0000256" key="35">
    <source>
        <dbReference type="ARBA" id="ARBA00047394"/>
    </source>
</evidence>
<dbReference type="InterPro" id="IPR001031">
    <property type="entry name" value="Thioesterase"/>
</dbReference>
<feature type="domain" description="Carrier" evidence="66">
    <location>
        <begin position="2126"/>
        <end position="2203"/>
    </location>
</feature>
<comment type="catalytic activity">
    <reaction evidence="52">
        <text>holo-[ACP] + acetyl-CoA = acetyl-[ACP] + CoA</text>
        <dbReference type="Rhea" id="RHEA:41788"/>
        <dbReference type="Rhea" id="RHEA-COMP:9621"/>
        <dbReference type="Rhea" id="RHEA-COMP:9685"/>
        <dbReference type="ChEBI" id="CHEBI:57287"/>
        <dbReference type="ChEBI" id="CHEBI:57288"/>
        <dbReference type="ChEBI" id="CHEBI:64479"/>
        <dbReference type="ChEBI" id="CHEBI:78446"/>
        <dbReference type="EC" id="2.3.1.38"/>
    </reaction>
    <physiologicalReaction direction="left-to-right" evidence="52">
        <dbReference type="Rhea" id="RHEA:41789"/>
    </physiologicalReaction>
</comment>
<comment type="catalytic activity">
    <reaction evidence="43">
        <text>3-oxobutanoyl-[ACP] + NADPH + H(+) = (3R)-hydroxybutanoyl-[ACP] + NADP(+)</text>
        <dbReference type="Rhea" id="RHEA:41804"/>
        <dbReference type="Rhea" id="RHEA-COMP:9625"/>
        <dbReference type="Rhea" id="RHEA-COMP:9626"/>
        <dbReference type="ChEBI" id="CHEBI:15378"/>
        <dbReference type="ChEBI" id="CHEBI:57783"/>
        <dbReference type="ChEBI" id="CHEBI:58349"/>
        <dbReference type="ChEBI" id="CHEBI:78450"/>
        <dbReference type="ChEBI" id="CHEBI:78451"/>
    </reaction>
    <physiologicalReaction direction="left-to-right" evidence="43">
        <dbReference type="Rhea" id="RHEA:41805"/>
    </physiologicalReaction>
</comment>
<evidence type="ECO:0000256" key="14">
    <source>
        <dbReference type="ARBA" id="ARBA00022832"/>
    </source>
</evidence>
<dbReference type="Gene3D" id="3.40.50.1820">
    <property type="entry name" value="alpha/beta hydrolase"/>
    <property type="match status" value="1"/>
</dbReference>
<comment type="catalytic activity">
    <reaction evidence="33">
        <text>acetyl-CoA + n malonyl-CoA + 2n NADPH + 2n H(+) = a long-chain fatty acid + (n+1) CoA + n CO2 + 2n NADP(+).</text>
        <dbReference type="EC" id="2.3.1.85"/>
    </reaction>
</comment>
<dbReference type="InterPro" id="IPR016039">
    <property type="entry name" value="Thiolase-like"/>
</dbReference>
<dbReference type="SMART" id="SM00829">
    <property type="entry name" value="PKS_ER"/>
    <property type="match status" value="1"/>
</dbReference>
<dbReference type="InterPro" id="IPR001227">
    <property type="entry name" value="Ac_transferase_dom_sf"/>
</dbReference>
<comment type="catalytic activity">
    <reaction evidence="46">
        <text>(2E)-dodecenoyl-[ACP] + NADPH + H(+) = dodecanoyl-[ACP] + NADP(+)</text>
        <dbReference type="Rhea" id="RHEA:41880"/>
        <dbReference type="Rhea" id="RHEA-COMP:9643"/>
        <dbReference type="Rhea" id="RHEA-COMP:9644"/>
        <dbReference type="ChEBI" id="CHEBI:15378"/>
        <dbReference type="ChEBI" id="CHEBI:57783"/>
        <dbReference type="ChEBI" id="CHEBI:58349"/>
        <dbReference type="ChEBI" id="CHEBI:65264"/>
        <dbReference type="ChEBI" id="CHEBI:78472"/>
    </reaction>
    <physiologicalReaction direction="left-to-right" evidence="46">
        <dbReference type="Rhea" id="RHEA:41881"/>
    </physiologicalReaction>
</comment>
<evidence type="ECO:0000256" key="55">
    <source>
        <dbReference type="ARBA" id="ARBA00049019"/>
    </source>
</evidence>
<evidence type="ECO:0000256" key="57">
    <source>
        <dbReference type="ARBA" id="ARBA00049171"/>
    </source>
</evidence>
<comment type="catalytic activity">
    <reaction evidence="26">
        <text>(3R)-hydroxydecanoyl-[ACP] = (2E)-decenoyl-[ACP] + H2O</text>
        <dbReference type="Rhea" id="RHEA:41860"/>
        <dbReference type="Rhea" id="RHEA-COMP:9638"/>
        <dbReference type="Rhea" id="RHEA-COMP:9639"/>
        <dbReference type="ChEBI" id="CHEBI:15377"/>
        <dbReference type="ChEBI" id="CHEBI:78466"/>
        <dbReference type="ChEBI" id="CHEBI:78467"/>
    </reaction>
    <physiologicalReaction direction="left-to-right" evidence="26">
        <dbReference type="Rhea" id="RHEA:41861"/>
    </physiologicalReaction>
</comment>
<evidence type="ECO:0000256" key="65">
    <source>
        <dbReference type="SAM" id="MobiDB-lite"/>
    </source>
</evidence>
<comment type="catalytic activity">
    <reaction evidence="29">
        <text>(3R)-hydroxyoctadecanoyl-[ACP] = (2E)-octadecenoyl-[ACP] + H2O</text>
        <dbReference type="Rhea" id="RHEA:41924"/>
        <dbReference type="Rhea" id="RHEA-COMP:9654"/>
        <dbReference type="Rhea" id="RHEA-COMP:9655"/>
        <dbReference type="ChEBI" id="CHEBI:15377"/>
        <dbReference type="ChEBI" id="CHEBI:78488"/>
        <dbReference type="ChEBI" id="CHEBI:78489"/>
    </reaction>
    <physiologicalReaction direction="left-to-right" evidence="29">
        <dbReference type="Rhea" id="RHEA:41925"/>
    </physiologicalReaction>
</comment>
<evidence type="ECO:0000256" key="60">
    <source>
        <dbReference type="ARBA" id="ARBA00049422"/>
    </source>
</evidence>
<evidence type="ECO:0000256" key="1">
    <source>
        <dbReference type="ARBA" id="ARBA00005189"/>
    </source>
</evidence>
<evidence type="ECO:0000256" key="63">
    <source>
        <dbReference type="ARBA" id="ARBA00049533"/>
    </source>
</evidence>
<protein>
    <recommendedName>
        <fullName evidence="7">Fatty acid synthase</fullName>
        <ecNumber evidence="5">1.1.1.100</ecNumber>
        <ecNumber evidence="2">1.3.1.39</ecNumber>
        <ecNumber evidence="6">2.3.1.41</ecNumber>
        <ecNumber evidence="4">2.3.1.85</ecNumber>
        <ecNumber evidence="3">3.1.2.14</ecNumber>
    </recommendedName>
</protein>
<feature type="region of interest" description="N-terminal hotdog fold" evidence="64">
    <location>
        <begin position="906"/>
        <end position="1026"/>
    </location>
</feature>
<evidence type="ECO:0000256" key="36">
    <source>
        <dbReference type="ARBA" id="ARBA00047400"/>
    </source>
</evidence>
<dbReference type="SMART" id="SM00825">
    <property type="entry name" value="PKS_KS"/>
    <property type="match status" value="1"/>
</dbReference>
<comment type="catalytic activity">
    <reaction evidence="57">
        <text>(2E)-tetradecenoyl-[ACP] + NADPH + H(+) = tetradecanoyl-[ACP] + NADP(+)</text>
        <dbReference type="Rhea" id="RHEA:41896"/>
        <dbReference type="Rhea" id="RHEA-COMP:9647"/>
        <dbReference type="Rhea" id="RHEA-COMP:9648"/>
        <dbReference type="ChEBI" id="CHEBI:15378"/>
        <dbReference type="ChEBI" id="CHEBI:57783"/>
        <dbReference type="ChEBI" id="CHEBI:58349"/>
        <dbReference type="ChEBI" id="CHEBI:78475"/>
        <dbReference type="ChEBI" id="CHEBI:78477"/>
    </reaction>
    <physiologicalReaction direction="left-to-right" evidence="57">
        <dbReference type="Rhea" id="RHEA:41897"/>
    </physiologicalReaction>
</comment>
<evidence type="ECO:0000256" key="15">
    <source>
        <dbReference type="ARBA" id="ARBA00022857"/>
    </source>
</evidence>
<accession>A0A5E4MCJ9</accession>
<evidence type="ECO:0000256" key="31">
    <source>
        <dbReference type="ARBA" id="ARBA00023402"/>
    </source>
</evidence>
<dbReference type="InterPro" id="IPR014043">
    <property type="entry name" value="Acyl_transferase_dom"/>
</dbReference>
<dbReference type="Pfam" id="PF08659">
    <property type="entry name" value="KR"/>
    <property type="match status" value="1"/>
</dbReference>
<feature type="region of interest" description="Disordered" evidence="65">
    <location>
        <begin position="1"/>
        <end position="20"/>
    </location>
</feature>
<comment type="catalytic activity">
    <reaction evidence="62">
        <text>(2E)-decenoyl-[ACP] + NADPH + H(+) = decanoyl-[ACP] + NADP(+)</text>
        <dbReference type="Rhea" id="RHEA:41864"/>
        <dbReference type="Rhea" id="RHEA-COMP:9639"/>
        <dbReference type="Rhea" id="RHEA-COMP:9640"/>
        <dbReference type="ChEBI" id="CHEBI:15378"/>
        <dbReference type="ChEBI" id="CHEBI:57783"/>
        <dbReference type="ChEBI" id="CHEBI:58349"/>
        <dbReference type="ChEBI" id="CHEBI:78467"/>
        <dbReference type="ChEBI" id="CHEBI:78468"/>
    </reaction>
    <physiologicalReaction direction="left-to-right" evidence="62">
        <dbReference type="Rhea" id="RHEA:41865"/>
    </physiologicalReaction>
</comment>
<gene>
    <name evidence="69" type="ORF">CINCED_3A014905</name>
</gene>
<keyword evidence="14" id="KW-0276">Fatty acid metabolism</keyword>
<dbReference type="InterPro" id="IPR049552">
    <property type="entry name" value="PKS_DH_N"/>
</dbReference>
<comment type="catalytic activity">
    <reaction evidence="41">
        <text>(2E)-hexadecenoyl-[ACP] + NADPH + H(+) = hexadecanoyl-[ACP] + NADP(+)</text>
        <dbReference type="Rhea" id="RHEA:41912"/>
        <dbReference type="Rhea" id="RHEA-COMP:9651"/>
        <dbReference type="Rhea" id="RHEA-COMP:9652"/>
        <dbReference type="ChEBI" id="CHEBI:15378"/>
        <dbReference type="ChEBI" id="CHEBI:57783"/>
        <dbReference type="ChEBI" id="CHEBI:58349"/>
        <dbReference type="ChEBI" id="CHEBI:78481"/>
        <dbReference type="ChEBI" id="CHEBI:78483"/>
    </reaction>
    <physiologicalReaction direction="left-to-right" evidence="41">
        <dbReference type="Rhea" id="RHEA:41913"/>
    </physiologicalReaction>
</comment>
<proteinExistence type="predicted"/>
<comment type="catalytic activity">
    <reaction evidence="31">
        <text>(3R)-hydroxybutanoyl-[ACP] = (2E)-butenoyl-[ACP] + H2O</text>
        <dbReference type="Rhea" id="RHEA:41808"/>
        <dbReference type="Rhea" id="RHEA-COMP:9626"/>
        <dbReference type="Rhea" id="RHEA-COMP:9627"/>
        <dbReference type="ChEBI" id="CHEBI:15377"/>
        <dbReference type="ChEBI" id="CHEBI:78451"/>
        <dbReference type="ChEBI" id="CHEBI:78453"/>
    </reaction>
    <physiologicalReaction direction="left-to-right" evidence="31">
        <dbReference type="Rhea" id="RHEA:41809"/>
    </physiologicalReaction>
</comment>
<feature type="region of interest" description="Disordered" evidence="65">
    <location>
        <begin position="2195"/>
        <end position="2217"/>
    </location>
</feature>
<evidence type="ECO:0000256" key="40">
    <source>
        <dbReference type="ARBA" id="ARBA00047578"/>
    </source>
</evidence>
<keyword evidence="16" id="KW-0663">Pyridoxal phosphate</keyword>
<comment type="catalytic activity">
    <reaction evidence="49">
        <text>a fatty acyl-[ACP] + malonyl-[ACP] + H(+) = a 3-oxoacyl-[ACP] + holo-[ACP] + CO2</text>
        <dbReference type="Rhea" id="RHEA:22836"/>
        <dbReference type="Rhea" id="RHEA-COMP:9623"/>
        <dbReference type="Rhea" id="RHEA-COMP:9685"/>
        <dbReference type="Rhea" id="RHEA-COMP:9916"/>
        <dbReference type="Rhea" id="RHEA-COMP:14125"/>
        <dbReference type="ChEBI" id="CHEBI:15378"/>
        <dbReference type="ChEBI" id="CHEBI:16526"/>
        <dbReference type="ChEBI" id="CHEBI:64479"/>
        <dbReference type="ChEBI" id="CHEBI:78449"/>
        <dbReference type="ChEBI" id="CHEBI:78776"/>
        <dbReference type="ChEBI" id="CHEBI:138651"/>
        <dbReference type="EC" id="2.3.1.41"/>
    </reaction>
    <physiologicalReaction direction="left-to-right" evidence="49">
        <dbReference type="Rhea" id="RHEA:22837"/>
    </physiologicalReaction>
</comment>
<comment type="function">
    <text evidence="32">Fatty acid synthetase is a multifunctional enzyme that catalyzes the de novo biosynthesis of long-chain saturated fatty acids starting from acetyl-CoA and malonyl-CoA in the presence of NADPH. This multifunctional protein contains 7 catalytic activities and a site for the binding of the prosthetic group 4'-phosphopantetheine of the acyl carrier protein ([ACP]) domain.</text>
</comment>
<dbReference type="FunFam" id="3.40.50.720:FF:000209">
    <property type="entry name" value="Polyketide synthase Pks12"/>
    <property type="match status" value="1"/>
</dbReference>
<evidence type="ECO:0000256" key="51">
    <source>
        <dbReference type="ARBA" id="ARBA00048650"/>
    </source>
</evidence>
<evidence type="ECO:0000256" key="52">
    <source>
        <dbReference type="ARBA" id="ARBA00048691"/>
    </source>
</evidence>
<comment type="catalytic activity">
    <reaction evidence="27">
        <text>a (3R)-hydroxyacyl-[ACP] = a (2E)-enoyl-[ACP] + H2O</text>
        <dbReference type="Rhea" id="RHEA:13097"/>
        <dbReference type="Rhea" id="RHEA-COMP:9925"/>
        <dbReference type="Rhea" id="RHEA-COMP:9945"/>
        <dbReference type="ChEBI" id="CHEBI:15377"/>
        <dbReference type="ChEBI" id="CHEBI:78784"/>
        <dbReference type="ChEBI" id="CHEBI:78827"/>
        <dbReference type="EC" id="4.2.1.59"/>
    </reaction>
    <physiologicalReaction direction="left-to-right" evidence="27">
        <dbReference type="Rhea" id="RHEA:13098"/>
    </physiologicalReaction>
</comment>
<comment type="catalytic activity">
    <reaction evidence="42">
        <text>(2E)-hexenoyl-[ACP] + NADPH + H(+) = hexanoyl-[ACP] + NADP(+)</text>
        <dbReference type="Rhea" id="RHEA:41832"/>
        <dbReference type="Rhea" id="RHEA-COMP:9631"/>
        <dbReference type="Rhea" id="RHEA-COMP:9632"/>
        <dbReference type="ChEBI" id="CHEBI:15378"/>
        <dbReference type="ChEBI" id="CHEBI:57783"/>
        <dbReference type="ChEBI" id="CHEBI:58349"/>
        <dbReference type="ChEBI" id="CHEBI:78458"/>
        <dbReference type="ChEBI" id="CHEBI:78459"/>
    </reaction>
    <physiologicalReaction direction="left-to-right" evidence="42">
        <dbReference type="Rhea" id="RHEA:41833"/>
    </physiologicalReaction>
</comment>
<keyword evidence="9" id="KW-0444">Lipid biosynthesis</keyword>
<dbReference type="InterPro" id="IPR020843">
    <property type="entry name" value="ER"/>
</dbReference>
<dbReference type="GO" id="GO:0019171">
    <property type="term" value="F:(3R)-hydroxyacyl-[acyl-carrier-protein] dehydratase activity"/>
    <property type="evidence" value="ECO:0007669"/>
    <property type="project" value="UniProtKB-EC"/>
</dbReference>
<comment type="catalytic activity">
    <reaction evidence="24">
        <text>(3R)-hydroxydodecanoyl-[ACP] = (2E)-dodecenoyl-[ACP] + H2O</text>
        <dbReference type="Rhea" id="RHEA:41876"/>
        <dbReference type="Rhea" id="RHEA-COMP:9642"/>
        <dbReference type="Rhea" id="RHEA-COMP:9643"/>
        <dbReference type="ChEBI" id="CHEBI:15377"/>
        <dbReference type="ChEBI" id="CHEBI:78470"/>
        <dbReference type="ChEBI" id="CHEBI:78472"/>
    </reaction>
    <physiologicalReaction direction="left-to-right" evidence="24">
        <dbReference type="Rhea" id="RHEA:41877"/>
    </physiologicalReaction>
</comment>
<reference evidence="69 70" key="1">
    <citation type="submission" date="2019-08" db="EMBL/GenBank/DDBJ databases">
        <authorList>
            <person name="Alioto T."/>
            <person name="Alioto T."/>
            <person name="Gomez Garrido J."/>
        </authorList>
    </citation>
    <scope>NUCLEOTIDE SEQUENCE [LARGE SCALE GENOMIC DNA]</scope>
</reference>
<comment type="catalytic activity">
    <reaction evidence="30">
        <text>(3R)-hydroxyhexadecanoyl-[ACP] = (2E)-hexadecenoyl-[ACP] + H2O</text>
        <dbReference type="Rhea" id="RHEA:41908"/>
        <dbReference type="Rhea" id="RHEA-COMP:9650"/>
        <dbReference type="Rhea" id="RHEA-COMP:9651"/>
        <dbReference type="ChEBI" id="CHEBI:15377"/>
        <dbReference type="ChEBI" id="CHEBI:78480"/>
        <dbReference type="ChEBI" id="CHEBI:78481"/>
    </reaction>
    <physiologicalReaction direction="left-to-right" evidence="30">
        <dbReference type="Rhea" id="RHEA:41909"/>
    </physiologicalReaction>
</comment>
<comment type="catalytic activity">
    <reaction evidence="25">
        <text>(3R)-hydroxyhexanoyl-[ACP] = (2E)-hexenoyl-[ACP] + H2O</text>
        <dbReference type="Rhea" id="RHEA:41828"/>
        <dbReference type="Rhea" id="RHEA-COMP:9630"/>
        <dbReference type="Rhea" id="RHEA-COMP:9631"/>
        <dbReference type="ChEBI" id="CHEBI:15377"/>
        <dbReference type="ChEBI" id="CHEBI:78457"/>
        <dbReference type="ChEBI" id="CHEBI:78458"/>
    </reaction>
    <physiologicalReaction direction="left-to-right" evidence="25">
        <dbReference type="Rhea" id="RHEA:41829"/>
    </physiologicalReaction>
</comment>
<comment type="catalytic activity">
    <reaction evidence="53">
        <text>hexadecanoyl-[ACP] + H2O = hexadecanoate + holo-[ACP] + H(+)</text>
        <dbReference type="Rhea" id="RHEA:41932"/>
        <dbReference type="Rhea" id="RHEA-COMP:9652"/>
        <dbReference type="Rhea" id="RHEA-COMP:9685"/>
        <dbReference type="ChEBI" id="CHEBI:7896"/>
        <dbReference type="ChEBI" id="CHEBI:15377"/>
        <dbReference type="ChEBI" id="CHEBI:15378"/>
        <dbReference type="ChEBI" id="CHEBI:64479"/>
        <dbReference type="ChEBI" id="CHEBI:78483"/>
        <dbReference type="EC" id="3.1.2.14"/>
    </reaction>
    <physiologicalReaction direction="left-to-right" evidence="53">
        <dbReference type="Rhea" id="RHEA:41933"/>
    </physiologicalReaction>
</comment>
<comment type="catalytic activity">
    <reaction evidence="47">
        <text>tetradecanoyl-[ACP] + H2O = tetradecanoate + holo-[ACP] + H(+)</text>
        <dbReference type="Rhea" id="RHEA:30123"/>
        <dbReference type="Rhea" id="RHEA-COMP:9648"/>
        <dbReference type="Rhea" id="RHEA-COMP:9685"/>
        <dbReference type="ChEBI" id="CHEBI:15377"/>
        <dbReference type="ChEBI" id="CHEBI:15378"/>
        <dbReference type="ChEBI" id="CHEBI:30807"/>
        <dbReference type="ChEBI" id="CHEBI:64479"/>
        <dbReference type="ChEBI" id="CHEBI:78477"/>
        <dbReference type="EC" id="3.1.2.14"/>
    </reaction>
    <physiologicalReaction direction="left-to-right" evidence="47">
        <dbReference type="Rhea" id="RHEA:30124"/>
    </physiologicalReaction>
</comment>
<feature type="domain" description="PKS/mFAS DH" evidence="68">
    <location>
        <begin position="906"/>
        <end position="1168"/>
    </location>
</feature>
<comment type="catalytic activity">
    <reaction evidence="55">
        <text>(2E)-octadecenoyl-[ACP] + NADPH + H(+) = octadecanoyl-[ACP] + NADP(+)</text>
        <dbReference type="Rhea" id="RHEA:41928"/>
        <dbReference type="Rhea" id="RHEA-COMP:9655"/>
        <dbReference type="Rhea" id="RHEA-COMP:9656"/>
        <dbReference type="ChEBI" id="CHEBI:15378"/>
        <dbReference type="ChEBI" id="CHEBI:57783"/>
        <dbReference type="ChEBI" id="CHEBI:58349"/>
        <dbReference type="ChEBI" id="CHEBI:78489"/>
        <dbReference type="ChEBI" id="CHEBI:78495"/>
    </reaction>
    <physiologicalReaction direction="left-to-right" evidence="55">
        <dbReference type="Rhea" id="RHEA:41929"/>
    </physiologicalReaction>
</comment>
<feature type="region of interest" description="C-terminal hotdog fold" evidence="64">
    <location>
        <begin position="1041"/>
        <end position="1168"/>
    </location>
</feature>
<evidence type="ECO:0000256" key="38">
    <source>
        <dbReference type="ARBA" id="ARBA00047451"/>
    </source>
</evidence>
<dbReference type="Gene3D" id="3.90.180.10">
    <property type="entry name" value="Medium-chain alcohol dehydrogenases, catalytic domain"/>
    <property type="match status" value="2"/>
</dbReference>
<dbReference type="InterPro" id="IPR049900">
    <property type="entry name" value="PKS_mFAS_DH"/>
</dbReference>
<dbReference type="PANTHER" id="PTHR43775">
    <property type="entry name" value="FATTY ACID SYNTHASE"/>
    <property type="match status" value="1"/>
</dbReference>
<dbReference type="InterPro" id="IPR050091">
    <property type="entry name" value="PKS_NRPS_Biosynth_Enz"/>
</dbReference>
<comment type="pathway">
    <text evidence="1">Lipid metabolism.</text>
</comment>
<dbReference type="FunFam" id="1.10.1200.10:FF:000013">
    <property type="entry name" value="Fatty acid synthase"/>
    <property type="match status" value="1"/>
</dbReference>
<comment type="catalytic activity">
    <reaction evidence="38">
        <text>tetradecanoyl-[ACP] + malonyl-[ACP] + H(+) = 3-oxohexadecanoyl-[ACP] + holo-[ACP] + CO2</text>
        <dbReference type="Rhea" id="RHEA:41900"/>
        <dbReference type="Rhea" id="RHEA-COMP:9623"/>
        <dbReference type="Rhea" id="RHEA-COMP:9648"/>
        <dbReference type="Rhea" id="RHEA-COMP:9649"/>
        <dbReference type="Rhea" id="RHEA-COMP:9685"/>
        <dbReference type="ChEBI" id="CHEBI:15378"/>
        <dbReference type="ChEBI" id="CHEBI:16526"/>
        <dbReference type="ChEBI" id="CHEBI:64479"/>
        <dbReference type="ChEBI" id="CHEBI:78449"/>
        <dbReference type="ChEBI" id="CHEBI:78477"/>
        <dbReference type="ChEBI" id="CHEBI:78478"/>
    </reaction>
    <physiologicalReaction direction="left-to-right" evidence="38">
        <dbReference type="Rhea" id="RHEA:41901"/>
    </physiologicalReaction>
</comment>
<dbReference type="PROSITE" id="PS50075">
    <property type="entry name" value="CARRIER"/>
    <property type="match status" value="1"/>
</dbReference>
<evidence type="ECO:0000256" key="10">
    <source>
        <dbReference type="ARBA" id="ARBA00022553"/>
    </source>
</evidence>
<dbReference type="EC" id="1.3.1.39" evidence="2"/>
<dbReference type="Pfam" id="PF00975">
    <property type="entry name" value="Thioesterase"/>
    <property type="match status" value="1"/>
</dbReference>
<dbReference type="InterPro" id="IPR009081">
    <property type="entry name" value="PP-bd_ACP"/>
</dbReference>
<dbReference type="Gene3D" id="3.40.47.10">
    <property type="match status" value="1"/>
</dbReference>
<dbReference type="Pfam" id="PF00698">
    <property type="entry name" value="Acyl_transf_1"/>
    <property type="match status" value="1"/>
</dbReference>
<keyword evidence="8" id="KW-0596">Phosphopantetheine</keyword>
<evidence type="ECO:0000256" key="24">
    <source>
        <dbReference type="ARBA" id="ARBA00023351"/>
    </source>
</evidence>
<evidence type="ECO:0000256" key="50">
    <source>
        <dbReference type="ARBA" id="ARBA00048571"/>
    </source>
</evidence>
<evidence type="ECO:0000256" key="11">
    <source>
        <dbReference type="ARBA" id="ARBA00022679"/>
    </source>
</evidence>
<dbReference type="Pfam" id="PF02801">
    <property type="entry name" value="Ketoacyl-synt_C"/>
    <property type="match status" value="1"/>
</dbReference>
<evidence type="ECO:0000256" key="44">
    <source>
        <dbReference type="ARBA" id="ARBA00047961"/>
    </source>
</evidence>
<comment type="catalytic activity">
    <reaction evidence="44">
        <text>acetyl-[ACP] + malonyl-[ACP] + H(+) = 3-oxobutanoyl-[ACP] + holo-[ACP] + CO2</text>
        <dbReference type="Rhea" id="RHEA:41800"/>
        <dbReference type="Rhea" id="RHEA-COMP:9621"/>
        <dbReference type="Rhea" id="RHEA-COMP:9623"/>
        <dbReference type="Rhea" id="RHEA-COMP:9625"/>
        <dbReference type="Rhea" id="RHEA-COMP:9685"/>
        <dbReference type="ChEBI" id="CHEBI:15378"/>
        <dbReference type="ChEBI" id="CHEBI:16526"/>
        <dbReference type="ChEBI" id="CHEBI:64479"/>
        <dbReference type="ChEBI" id="CHEBI:78446"/>
        <dbReference type="ChEBI" id="CHEBI:78449"/>
        <dbReference type="ChEBI" id="CHEBI:78450"/>
    </reaction>
    <physiologicalReaction direction="left-to-right" evidence="44">
        <dbReference type="Rhea" id="RHEA:41801"/>
    </physiologicalReaction>
</comment>
<dbReference type="InterPro" id="IPR029058">
    <property type="entry name" value="AB_hydrolase_fold"/>
</dbReference>
<evidence type="ECO:0000256" key="5">
    <source>
        <dbReference type="ARBA" id="ARBA00012948"/>
    </source>
</evidence>
<comment type="catalytic activity">
    <reaction evidence="36">
        <text>a (3R)-hydroxyacyl-[ACP] + NADP(+) = a 3-oxoacyl-[ACP] + NADPH + H(+)</text>
        <dbReference type="Rhea" id="RHEA:17397"/>
        <dbReference type="Rhea" id="RHEA-COMP:9916"/>
        <dbReference type="Rhea" id="RHEA-COMP:9945"/>
        <dbReference type="ChEBI" id="CHEBI:15378"/>
        <dbReference type="ChEBI" id="CHEBI:57783"/>
        <dbReference type="ChEBI" id="CHEBI:58349"/>
        <dbReference type="ChEBI" id="CHEBI:78776"/>
        <dbReference type="ChEBI" id="CHEBI:78827"/>
        <dbReference type="EC" id="1.1.1.100"/>
    </reaction>
    <physiologicalReaction direction="right-to-left" evidence="36">
        <dbReference type="Rhea" id="RHEA:17399"/>
    </physiologicalReaction>
</comment>
<evidence type="ECO:0000256" key="34">
    <source>
        <dbReference type="ARBA" id="ARBA00047300"/>
    </source>
</evidence>
<evidence type="ECO:0000256" key="3">
    <source>
        <dbReference type="ARBA" id="ARBA00012480"/>
    </source>
</evidence>
<dbReference type="InterPro" id="IPR014031">
    <property type="entry name" value="Ketoacyl_synth_C"/>
</dbReference>
<dbReference type="SUPFAM" id="SSF47336">
    <property type="entry name" value="ACP-like"/>
    <property type="match status" value="1"/>
</dbReference>
<evidence type="ECO:0000256" key="54">
    <source>
        <dbReference type="ARBA" id="ARBA00048935"/>
    </source>
</evidence>
<evidence type="ECO:0000256" key="22">
    <source>
        <dbReference type="ARBA" id="ARBA00023268"/>
    </source>
</evidence>
<dbReference type="SUPFAM" id="SSF53901">
    <property type="entry name" value="Thiolase-like"/>
    <property type="match status" value="1"/>
</dbReference>
<dbReference type="Gene3D" id="3.30.70.3290">
    <property type="match status" value="1"/>
</dbReference>
<dbReference type="InterPro" id="IPR013968">
    <property type="entry name" value="PKS_KR"/>
</dbReference>
<evidence type="ECO:0000259" key="66">
    <source>
        <dbReference type="PROSITE" id="PS50075"/>
    </source>
</evidence>
<evidence type="ECO:0000256" key="25">
    <source>
        <dbReference type="ARBA" id="ARBA00023373"/>
    </source>
</evidence>
<comment type="catalytic activity">
    <reaction evidence="51">
        <text>a 2,3-saturated acyl-[ACP] + NADP(+) = a (2E)-enoyl-[ACP] + NADPH + H(+)</text>
        <dbReference type="Rhea" id="RHEA:22564"/>
        <dbReference type="Rhea" id="RHEA-COMP:9925"/>
        <dbReference type="Rhea" id="RHEA-COMP:9926"/>
        <dbReference type="ChEBI" id="CHEBI:15378"/>
        <dbReference type="ChEBI" id="CHEBI:57783"/>
        <dbReference type="ChEBI" id="CHEBI:58349"/>
        <dbReference type="ChEBI" id="CHEBI:78784"/>
        <dbReference type="ChEBI" id="CHEBI:78785"/>
        <dbReference type="EC" id="1.3.1.39"/>
    </reaction>
    <physiologicalReaction direction="right-to-left" evidence="51">
        <dbReference type="Rhea" id="RHEA:22566"/>
    </physiologicalReaction>
</comment>
<feature type="domain" description="Ketosynthase family 3 (KS3)" evidence="67">
    <location>
        <begin position="67"/>
        <end position="472"/>
    </location>
</feature>
<dbReference type="InterPro" id="IPR032821">
    <property type="entry name" value="PKS_assoc"/>
</dbReference>
<dbReference type="EC" id="3.1.2.14" evidence="3"/>
<evidence type="ECO:0000256" key="26">
    <source>
        <dbReference type="ARBA" id="ARBA00023388"/>
    </source>
</evidence>
<dbReference type="InterPro" id="IPR016035">
    <property type="entry name" value="Acyl_Trfase/lysoPLipase"/>
</dbReference>
<evidence type="ECO:0000256" key="46">
    <source>
        <dbReference type="ARBA" id="ARBA00048281"/>
    </source>
</evidence>
<dbReference type="GO" id="GO:0006633">
    <property type="term" value="P:fatty acid biosynthetic process"/>
    <property type="evidence" value="ECO:0007669"/>
    <property type="project" value="UniProtKB-UniPathway"/>
</dbReference>
<evidence type="ECO:0000256" key="19">
    <source>
        <dbReference type="ARBA" id="ARBA00023027"/>
    </source>
</evidence>
<dbReference type="Gene3D" id="3.40.366.10">
    <property type="entry name" value="Malonyl-Coenzyme A Acyl Carrier Protein, domain 2"/>
    <property type="match status" value="1"/>
</dbReference>
<dbReference type="SUPFAM" id="SSF50129">
    <property type="entry name" value="GroES-like"/>
    <property type="match status" value="1"/>
</dbReference>
<keyword evidence="22" id="KW-0511">Multifunctional enzyme</keyword>
<evidence type="ECO:0000256" key="21">
    <source>
        <dbReference type="ARBA" id="ARBA00023160"/>
    </source>
</evidence>
<evidence type="ECO:0000256" key="6">
    <source>
        <dbReference type="ARBA" id="ARBA00013191"/>
    </source>
</evidence>
<evidence type="ECO:0000256" key="39">
    <source>
        <dbReference type="ARBA" id="ARBA00047500"/>
    </source>
</evidence>
<evidence type="ECO:0000313" key="69">
    <source>
        <dbReference type="EMBL" id="VVC29832.1"/>
    </source>
</evidence>
<comment type="catalytic activity">
    <reaction evidence="58">
        <text>3-oxododecanoyl-[ACP] + NADPH + H(+) = (3R)-hydroxydodecanoyl-[ACP] + NADP(+)</text>
        <dbReference type="Rhea" id="RHEA:41872"/>
        <dbReference type="Rhea" id="RHEA-COMP:9641"/>
        <dbReference type="Rhea" id="RHEA-COMP:9642"/>
        <dbReference type="ChEBI" id="CHEBI:15378"/>
        <dbReference type="ChEBI" id="CHEBI:57783"/>
        <dbReference type="ChEBI" id="CHEBI:58349"/>
        <dbReference type="ChEBI" id="CHEBI:78469"/>
        <dbReference type="ChEBI" id="CHEBI:78470"/>
    </reaction>
    <physiologicalReaction direction="left-to-right" evidence="58">
        <dbReference type="Rhea" id="RHEA:41873"/>
    </physiologicalReaction>
</comment>
<keyword evidence="13 69" id="KW-0378">Hydrolase</keyword>
<evidence type="ECO:0000256" key="18">
    <source>
        <dbReference type="ARBA" id="ARBA00023002"/>
    </source>
</evidence>
<evidence type="ECO:0000256" key="27">
    <source>
        <dbReference type="ARBA" id="ARBA00023394"/>
    </source>
</evidence>
<evidence type="ECO:0000259" key="67">
    <source>
        <dbReference type="PROSITE" id="PS52004"/>
    </source>
</evidence>
<evidence type="ECO:0000256" key="58">
    <source>
        <dbReference type="ARBA" id="ARBA00049263"/>
    </source>
</evidence>
<dbReference type="InterPro" id="IPR036736">
    <property type="entry name" value="ACP-like_sf"/>
</dbReference>
<keyword evidence="15" id="KW-0521">NADP</keyword>
<sequence>MGLATGYHARSPAPPRTPRTARRTLAGNRFRQTIAYCTLAEGTMPARFPATSQQATNGVVNGSYSANDEIVISGISGRLPESNSIAEFRENLFAGIDLVTDDDRRWPAGLHGLPTRTGKLKGLETFDANFFGVHAKQAEVMDPQLRLLLESTYECIVDAGVNPDDIRGSKIGVYIGASNSETDDYLSRYPERVNGYGLTGCCRAMFANRISYTFDFNGPSFAIDTACSSSLVAMSQAVQAIENGQCDAAIVGGANLLLKPTNSLQFHRLSMLSPQGMCKAFDVTGNGYVRSEAVVTIFLQKASVAKRNYATVLGALINTDGFKDQGITFPSGAMQNKLIQEVYAKCGVNPAEVSYVEAHGTGTKVGDPQEVNSIAEFFTKNRTSPLLIGSVKSNMGHSEPASGLCSLAKIVISLEAGKIPGNLHFANPNPDIPALLDGRLQVVHKNWDYSGGYVALNSFGFGGANAHVLLKSNPKPKSTPIPNNLPRLVGISGRTDEAVNNMLTKINETPLDDEFVALLHDIHTNNINGHSYRGYSVLGKSISEVTELKPSKRPIWFIFSGMGSQWAGMAEGLLQLEPFSKAINRAASVLKVEGLDLLSILNSKDETTFDNVLNSFVSITSMQVALVDLLKSVGIEPDGVVGHSVGELGCAYADGTFDADQAILAAFWRGRSILESKLPQGSMAAVGLSWEETKKRLPADLVAACHNSEDSVTVSGPPASLSAFVKTLQSEGIFAKEVKSSGFAFHSKYIADAAPKLRHSLERILPNPKPRTSRWISSSIPEEKWNTPLAQMSSTAYHVNNLLAPVLFHEALAHVPKDAVVVEIAPHALLQAILKRALGPECSCIGLTKRSTNPEGNIGVLLSAIGKLFNAGLQPKIKNLYPAVSYPVARGTPMIQSLIEWDHSVEYFVSNFAQKESGSGESVIKVDLSNEDDQYLSGHAIDGRVLFPATGYLTLVWKTFAKLQDRNIEDFPVVIENVQFLRATIMPKDGNVNFLVNIFEGTGNFEICEGGSVAVTGRISIPDDIETEQLELPEPYVDENILTLKSGDIYKDLGLRGYDYKAAFRGVKESDNKGISGKLEWTGNWVTFIDTMLQFSILGLKVKELYLPTRMQRVILDPVKHLEFIESLDENSPVPVYMYRDIDVIKSGGVELRGMKASLAPRRQQSQAAPKLEKYTFVPYSVDKVSAVTDVSGVLATYLQIALENSGGASKLKVIEYGGDKPFEGIYMPNIVNILESEPLISLDATLATTQAQALAPFLGPMEVKMNAKSLESGPLDSNAHIAIAFDVLQSLSKLNNLTETVKSGGFVIISESTNISDSVIGKSNLELISKILTEERTFFLLRKLDVELPVAETIQVSEKSYDWVETLKSALKSAETDPSKKIILYAQGEDTNGIIGLVNCVKQEPGGTSVRSVFIQDPAAPKFSLTTPLYANQLKKDLLSNVLKPNGVWGSMRHLQLENQQDTPSLQVEHAYINALTRGDLSSLKWIEGPLTYYKPEYNPNTELCTVYYAPLNFRDIMLASGKLPPDALPGDLAGQDCILGLEFSGRDSKGPLTYYKPEYNPNTELCTVYYAPLNFRDIMLASGKLPPDALPGDLAGQDCILGLEFSGRDSNGKRVMGMLAARGLATSVLADPGFLWEVPSKWTLKEASTIPVVYGTAYYALCVRGRMKKGDSLLVHAGTGGVGQAAIAIALHMGVTVYTTVGSKNKREFLKKTFPKLTDKNIANSRDTSFEQHVLRETKGRGVDLVLNSLSEDKLQASVRCLAKDGRFLEIGKLDLSNNSPLGMSVFLKNTTFHGILLDSLFDAKSENEDKKEVVRLLNDGIKNGAVNPLPATVYSESQVEQAFRFIGSGKHIGKVVLKIRDEESSAVIKPATKLVTSIPRSYMNPDKTYVLVGGLGGFGLELANWLVVRGAKKLVLTARSGITTGYQASCVGNWKEAGVNVLISKADCSTLNGAQQLIDDSNKLGPVGGVFNLAAVLRDAFLENQTPQDFETVSKPKVTGTKNLDTITRKSCPALDHFVVFSSVSCGRGNAGQTNYGFANSVMERICEARQEAGLPGLAIQWGAIGDVGLIMDTMGGNETVVGGTLPQRMASCLSAFDIFLQHPQPVLASMVLAEKRKGGSGGAGQVSLINAVANILGIKDTKNINASATLADLGMDSLMGAEIKQTLERNYDLVLSVGEIRTLTVKRLQELQSDSGEVPSDTPADATTNGVTAGNDQVEFSQNLVPQQTVISMKKADNSKPNVFMFSAIEGFVTALEEVASKLPYNIYGLQCTEDAPTDSMVSMAKFFAAKIKEIQKSGPYNLVGYSFGASVAFETGVVLEAADEKVSLVLLDGSPSYVLTHQNAFKNRHSDNKVDDKDAFAYFVLLFKELDYQVVFDEIAKKNTKEEQLEVAVNLLSDLPLNKDELKTAAKLFHGKLFVSFYYKPLQKFKGNVTLVTAKDNFVSLGPDYGLKPICIGTLNIHSVSGDHRQIVKGESASSIAQIISSSLISK</sequence>
<dbReference type="Pfam" id="PF21089">
    <property type="entry name" value="PKS_DH_N"/>
    <property type="match status" value="1"/>
</dbReference>
<comment type="catalytic activity">
    <reaction evidence="40">
        <text>dodecanoyl-[ACP] + malonyl-[ACP] + H(+) = 3-oxotetradecanoyl-[ACP] + holo-[ACP] + CO2</text>
        <dbReference type="Rhea" id="RHEA:41884"/>
        <dbReference type="Rhea" id="RHEA-COMP:9623"/>
        <dbReference type="Rhea" id="RHEA-COMP:9644"/>
        <dbReference type="Rhea" id="RHEA-COMP:9645"/>
        <dbReference type="Rhea" id="RHEA-COMP:9685"/>
        <dbReference type="ChEBI" id="CHEBI:15378"/>
        <dbReference type="ChEBI" id="CHEBI:16526"/>
        <dbReference type="ChEBI" id="CHEBI:64479"/>
        <dbReference type="ChEBI" id="CHEBI:65264"/>
        <dbReference type="ChEBI" id="CHEBI:78449"/>
        <dbReference type="ChEBI" id="CHEBI:78473"/>
    </reaction>
    <physiologicalReaction direction="left-to-right" evidence="40">
        <dbReference type="Rhea" id="RHEA:41885"/>
    </physiologicalReaction>
</comment>
<comment type="catalytic activity">
    <reaction evidence="28">
        <text>(3R)-hydroxytetradecanoyl-[ACP] = (2E)-tetradecenoyl-[ACP] + H2O</text>
        <dbReference type="Rhea" id="RHEA:41892"/>
        <dbReference type="Rhea" id="RHEA-COMP:9646"/>
        <dbReference type="Rhea" id="RHEA-COMP:9647"/>
        <dbReference type="ChEBI" id="CHEBI:15377"/>
        <dbReference type="ChEBI" id="CHEBI:78474"/>
        <dbReference type="ChEBI" id="CHEBI:78475"/>
    </reaction>
    <physiologicalReaction direction="left-to-right" evidence="28">
        <dbReference type="Rhea" id="RHEA:41893"/>
    </physiologicalReaction>
</comment>
<keyword evidence="21" id="KW-0275">Fatty acid biosynthesis</keyword>
<keyword evidence="19" id="KW-0520">NAD</keyword>
<keyword evidence="17" id="KW-0007">Acetylation</keyword>
<evidence type="ECO:0000256" key="48">
    <source>
        <dbReference type="ARBA" id="ARBA00048420"/>
    </source>
</evidence>
<comment type="catalytic activity">
    <reaction evidence="39">
        <text>(2E)-butenoyl-[ACP] + NADPH + H(+) = butanoyl-[ACP] + NADP(+)</text>
        <dbReference type="Rhea" id="RHEA:41812"/>
        <dbReference type="Rhea" id="RHEA-COMP:9627"/>
        <dbReference type="Rhea" id="RHEA-COMP:9628"/>
        <dbReference type="ChEBI" id="CHEBI:15378"/>
        <dbReference type="ChEBI" id="CHEBI:57783"/>
        <dbReference type="ChEBI" id="CHEBI:58349"/>
        <dbReference type="ChEBI" id="CHEBI:78453"/>
        <dbReference type="ChEBI" id="CHEBI:78454"/>
    </reaction>
    <physiologicalReaction direction="left-to-right" evidence="39">
        <dbReference type="Rhea" id="RHEA:41813"/>
    </physiologicalReaction>
</comment>
<evidence type="ECO:0000256" key="33">
    <source>
        <dbReference type="ARBA" id="ARBA00044883"/>
    </source>
</evidence>
<evidence type="ECO:0000256" key="12">
    <source>
        <dbReference type="ARBA" id="ARBA00022799"/>
    </source>
</evidence>
<dbReference type="InterPro" id="IPR018201">
    <property type="entry name" value="Ketoacyl_synth_AS"/>
</dbReference>
<evidence type="ECO:0000256" key="7">
    <source>
        <dbReference type="ARBA" id="ARBA00018769"/>
    </source>
</evidence>
<comment type="catalytic activity">
    <reaction evidence="45">
        <text>hexadecanoyl-[ACP] + malonyl-[ACP] + H(+) = 3-oxooctadecanoyl-[ACP] + holo-[ACP] + CO2</text>
        <dbReference type="Rhea" id="RHEA:41916"/>
        <dbReference type="Rhea" id="RHEA-COMP:9623"/>
        <dbReference type="Rhea" id="RHEA-COMP:9652"/>
        <dbReference type="Rhea" id="RHEA-COMP:9653"/>
        <dbReference type="Rhea" id="RHEA-COMP:9685"/>
        <dbReference type="ChEBI" id="CHEBI:15378"/>
        <dbReference type="ChEBI" id="CHEBI:16526"/>
        <dbReference type="ChEBI" id="CHEBI:64479"/>
        <dbReference type="ChEBI" id="CHEBI:78449"/>
        <dbReference type="ChEBI" id="CHEBI:78483"/>
        <dbReference type="ChEBI" id="CHEBI:78487"/>
    </reaction>
    <physiologicalReaction direction="left-to-right" evidence="45">
        <dbReference type="Rhea" id="RHEA:41917"/>
    </physiologicalReaction>
</comment>
<dbReference type="GO" id="GO:0004312">
    <property type="term" value="F:fatty acid synthase activity"/>
    <property type="evidence" value="ECO:0007669"/>
    <property type="project" value="UniProtKB-EC"/>
</dbReference>
<evidence type="ECO:0000256" key="2">
    <source>
        <dbReference type="ARBA" id="ARBA00012004"/>
    </source>
</evidence>
<keyword evidence="70" id="KW-1185">Reference proteome</keyword>
<evidence type="ECO:0000256" key="53">
    <source>
        <dbReference type="ARBA" id="ARBA00048704"/>
    </source>
</evidence>
<dbReference type="CDD" id="cd05195">
    <property type="entry name" value="enoyl_red"/>
    <property type="match status" value="1"/>
</dbReference>
<dbReference type="GO" id="GO:0004315">
    <property type="term" value="F:3-oxoacyl-[acyl-carrier-protein] synthase activity"/>
    <property type="evidence" value="ECO:0007669"/>
    <property type="project" value="UniProtKB-EC"/>
</dbReference>
<evidence type="ECO:0000259" key="68">
    <source>
        <dbReference type="PROSITE" id="PS52019"/>
    </source>
</evidence>
<dbReference type="InterPro" id="IPR036291">
    <property type="entry name" value="NAD(P)-bd_dom_sf"/>
</dbReference>
<comment type="catalytic activity">
    <reaction evidence="54">
        <text>3-oxotetradecanoyl-[ACP] + NADPH + H(+) = (3R)-hydroxytetradecanoyl-[ACP] + NADP(+)</text>
        <dbReference type="Rhea" id="RHEA:41888"/>
        <dbReference type="Rhea" id="RHEA-COMP:9645"/>
        <dbReference type="Rhea" id="RHEA-COMP:9646"/>
        <dbReference type="ChEBI" id="CHEBI:15378"/>
        <dbReference type="ChEBI" id="CHEBI:57783"/>
        <dbReference type="ChEBI" id="CHEBI:58349"/>
        <dbReference type="ChEBI" id="CHEBI:78473"/>
        <dbReference type="ChEBI" id="CHEBI:78474"/>
    </reaction>
    <physiologicalReaction direction="left-to-right" evidence="54">
        <dbReference type="Rhea" id="RHEA:41889"/>
    </physiologicalReaction>
</comment>
<evidence type="ECO:0000256" key="20">
    <source>
        <dbReference type="ARBA" id="ARBA00023098"/>
    </source>
</evidence>
<evidence type="ECO:0000256" key="9">
    <source>
        <dbReference type="ARBA" id="ARBA00022516"/>
    </source>
</evidence>
<dbReference type="SMART" id="SM00823">
    <property type="entry name" value="PKS_PP"/>
    <property type="match status" value="1"/>
</dbReference>
<dbReference type="EC" id="2.3.1.85" evidence="4"/>
<evidence type="ECO:0000256" key="32">
    <source>
        <dbReference type="ARBA" id="ARBA00023442"/>
    </source>
</evidence>
<dbReference type="EC" id="2.3.1.41" evidence="6"/>
<dbReference type="FunFam" id="3.90.180.10:FF:000015">
    <property type="entry name" value="Fatty acid synthase"/>
    <property type="match status" value="1"/>
</dbReference>
<dbReference type="GO" id="GO:0016297">
    <property type="term" value="F:fatty acyl-[ACP] hydrolase activity"/>
    <property type="evidence" value="ECO:0007669"/>
    <property type="project" value="UniProtKB-EC"/>
</dbReference>
<dbReference type="InterPro" id="IPR042104">
    <property type="entry name" value="PKS_dehydratase_sf"/>
</dbReference>
<dbReference type="GO" id="GO:0141148">
    <property type="term" value="F:enoyl-[acyl-carrier-protein] reductase (NADPH) activity"/>
    <property type="evidence" value="ECO:0007669"/>
    <property type="project" value="UniProtKB-EC"/>
</dbReference>
<evidence type="ECO:0000256" key="23">
    <source>
        <dbReference type="ARBA" id="ARBA00023332"/>
    </source>
</evidence>
<evidence type="ECO:0000256" key="49">
    <source>
        <dbReference type="ARBA" id="ARBA00048506"/>
    </source>
</evidence>
<comment type="catalytic activity">
    <reaction evidence="23">
        <text>(3R)-hydroxyoctanoyl-[ACP] = (2E)-octenoyl-[ACP] + H2O</text>
        <dbReference type="Rhea" id="RHEA:41844"/>
        <dbReference type="Rhea" id="RHEA-COMP:9634"/>
        <dbReference type="Rhea" id="RHEA-COMP:9635"/>
        <dbReference type="ChEBI" id="CHEBI:15377"/>
        <dbReference type="ChEBI" id="CHEBI:78461"/>
        <dbReference type="ChEBI" id="CHEBI:78462"/>
    </reaction>
    <physiologicalReaction direction="left-to-right" evidence="23">
        <dbReference type="Rhea" id="RHEA:41845"/>
    </physiologicalReaction>
</comment>
<comment type="catalytic activity">
    <reaction evidence="60">
        <text>3-oxooctanoyl-[ACP] + NADPH + H(+) = (3R)-hydroxyoctanoyl-[ACP] + NADP(+)</text>
        <dbReference type="Rhea" id="RHEA:41840"/>
        <dbReference type="Rhea" id="RHEA-COMP:9633"/>
        <dbReference type="Rhea" id="RHEA-COMP:9634"/>
        <dbReference type="ChEBI" id="CHEBI:15378"/>
        <dbReference type="ChEBI" id="CHEBI:57783"/>
        <dbReference type="ChEBI" id="CHEBI:58349"/>
        <dbReference type="ChEBI" id="CHEBI:78460"/>
        <dbReference type="ChEBI" id="CHEBI:78461"/>
    </reaction>
    <physiologicalReaction direction="left-to-right" evidence="60">
        <dbReference type="Rhea" id="RHEA:41841"/>
    </physiologicalReaction>
</comment>
<keyword evidence="18" id="KW-0560">Oxidoreductase</keyword>
<dbReference type="SUPFAM" id="SSF52151">
    <property type="entry name" value="FabD/lysophospholipase-like"/>
    <property type="match status" value="1"/>
</dbReference>
<evidence type="ECO:0000256" key="16">
    <source>
        <dbReference type="ARBA" id="ARBA00022898"/>
    </source>
</evidence>
<dbReference type="CDD" id="cd08954">
    <property type="entry name" value="KR_1_FAS_SDR_x"/>
    <property type="match status" value="1"/>
</dbReference>
<dbReference type="Gene3D" id="3.40.50.720">
    <property type="entry name" value="NAD(P)-binding Rossmann-like Domain"/>
    <property type="match status" value="2"/>
</dbReference>
<keyword evidence="11 69" id="KW-0808">Transferase</keyword>
<evidence type="ECO:0000256" key="47">
    <source>
        <dbReference type="ARBA" id="ARBA00048289"/>
    </source>
</evidence>
<dbReference type="CDD" id="cd00833">
    <property type="entry name" value="PKS"/>
    <property type="match status" value="1"/>
</dbReference>
<dbReference type="InterPro" id="IPR016036">
    <property type="entry name" value="Malonyl_transacylase_ACP-bd"/>
</dbReference>
<keyword evidence="20" id="KW-0443">Lipid metabolism</keyword>
<dbReference type="SUPFAM" id="SSF53474">
    <property type="entry name" value="alpha/beta-Hydrolases"/>
    <property type="match status" value="1"/>
</dbReference>
<dbReference type="InterPro" id="IPR029063">
    <property type="entry name" value="SAM-dependent_MTases_sf"/>
</dbReference>
<dbReference type="EC" id="1.1.1.100" evidence="5"/>
<dbReference type="Pfam" id="PF00550">
    <property type="entry name" value="PP-binding"/>
    <property type="match status" value="1"/>
</dbReference>
<comment type="catalytic activity">
    <reaction evidence="56">
        <text>decanoyl-[ACP] + malonyl-[ACP] + H(+) = 3-oxododecanoyl-[ACP] + holo-[ACP] + CO2</text>
        <dbReference type="Rhea" id="RHEA:41868"/>
        <dbReference type="Rhea" id="RHEA-COMP:9623"/>
        <dbReference type="Rhea" id="RHEA-COMP:9640"/>
        <dbReference type="Rhea" id="RHEA-COMP:9641"/>
        <dbReference type="Rhea" id="RHEA-COMP:9685"/>
        <dbReference type="ChEBI" id="CHEBI:15378"/>
        <dbReference type="ChEBI" id="CHEBI:16526"/>
        <dbReference type="ChEBI" id="CHEBI:64479"/>
        <dbReference type="ChEBI" id="CHEBI:78449"/>
        <dbReference type="ChEBI" id="CHEBI:78468"/>
        <dbReference type="ChEBI" id="CHEBI:78469"/>
    </reaction>
    <physiologicalReaction direction="left-to-right" evidence="56">
        <dbReference type="Rhea" id="RHEA:41869"/>
    </physiologicalReaction>
</comment>
<dbReference type="InterPro" id="IPR011032">
    <property type="entry name" value="GroES-like_sf"/>
</dbReference>
<dbReference type="Gene3D" id="3.10.129.110">
    <property type="entry name" value="Polyketide synthase dehydratase"/>
    <property type="match status" value="1"/>
</dbReference>
<evidence type="ECO:0000256" key="64">
    <source>
        <dbReference type="PROSITE-ProRule" id="PRU01363"/>
    </source>
</evidence>
<evidence type="ECO:0000256" key="29">
    <source>
        <dbReference type="ARBA" id="ARBA00023399"/>
    </source>
</evidence>
<feature type="active site" description="Proton donor; for dehydratase activity" evidence="64">
    <location>
        <position position="1090"/>
    </location>
</feature>
<comment type="catalytic activity">
    <reaction evidence="35">
        <text>hexanoyl-[ACP] + malonyl-[ACP] + H(+) = 3-oxooctanoyl-[ACP] + holo-[ACP] + CO2</text>
        <dbReference type="Rhea" id="RHEA:41836"/>
        <dbReference type="Rhea" id="RHEA-COMP:9623"/>
        <dbReference type="Rhea" id="RHEA-COMP:9632"/>
        <dbReference type="Rhea" id="RHEA-COMP:9633"/>
        <dbReference type="Rhea" id="RHEA-COMP:9685"/>
        <dbReference type="ChEBI" id="CHEBI:15378"/>
        <dbReference type="ChEBI" id="CHEBI:16526"/>
        <dbReference type="ChEBI" id="CHEBI:64479"/>
        <dbReference type="ChEBI" id="CHEBI:78449"/>
        <dbReference type="ChEBI" id="CHEBI:78459"/>
        <dbReference type="ChEBI" id="CHEBI:78460"/>
    </reaction>
    <physiologicalReaction direction="left-to-right" evidence="35">
        <dbReference type="Rhea" id="RHEA:41837"/>
    </physiologicalReaction>
</comment>
<dbReference type="InterPro" id="IPR049391">
    <property type="entry name" value="FAS_pseudo-KR"/>
</dbReference>
<dbReference type="SMART" id="SM00822">
    <property type="entry name" value="PKS_KR"/>
    <property type="match status" value="1"/>
</dbReference>
<comment type="catalytic activity">
    <reaction evidence="37">
        <text>3-oxodecanoyl-[ACP] + NADPH + H(+) = (3R)-hydroxydecanoyl-[ACP] + NADP(+)</text>
        <dbReference type="Rhea" id="RHEA:41856"/>
        <dbReference type="Rhea" id="RHEA-COMP:9637"/>
        <dbReference type="Rhea" id="RHEA-COMP:9638"/>
        <dbReference type="ChEBI" id="CHEBI:15378"/>
        <dbReference type="ChEBI" id="CHEBI:57783"/>
        <dbReference type="ChEBI" id="CHEBI:58349"/>
        <dbReference type="ChEBI" id="CHEBI:78464"/>
        <dbReference type="ChEBI" id="CHEBI:78466"/>
    </reaction>
    <physiologicalReaction direction="left-to-right" evidence="37">
        <dbReference type="Rhea" id="RHEA:41857"/>
    </physiologicalReaction>
</comment>
<evidence type="ECO:0000256" key="61">
    <source>
        <dbReference type="ARBA" id="ARBA00049449"/>
    </source>
</evidence>
<evidence type="ECO:0000256" key="4">
    <source>
        <dbReference type="ARBA" id="ARBA00012873"/>
    </source>
</evidence>
<dbReference type="Gene3D" id="3.40.50.150">
    <property type="entry name" value="Vaccinia Virus protein VP39"/>
    <property type="match status" value="1"/>
</dbReference>
<dbReference type="SMART" id="SM00827">
    <property type="entry name" value="PKS_AT"/>
    <property type="match status" value="1"/>
</dbReference>
<dbReference type="Pfam" id="PF21149">
    <property type="entry name" value="FAS_pseudo-KR"/>
    <property type="match status" value="1"/>
</dbReference>
<comment type="catalytic activity">
    <reaction evidence="50">
        <text>3-oxohexanoyl-[ACP] + NADPH + H(+) = (3R)-hydroxyhexanoyl-[ACP] + NADP(+)</text>
        <dbReference type="Rhea" id="RHEA:41824"/>
        <dbReference type="Rhea" id="RHEA-COMP:9629"/>
        <dbReference type="Rhea" id="RHEA-COMP:9630"/>
        <dbReference type="ChEBI" id="CHEBI:15378"/>
        <dbReference type="ChEBI" id="CHEBI:57783"/>
        <dbReference type="ChEBI" id="CHEBI:58349"/>
        <dbReference type="ChEBI" id="CHEBI:78456"/>
        <dbReference type="ChEBI" id="CHEBI:78457"/>
    </reaction>
    <physiologicalReaction direction="left-to-right" evidence="50">
        <dbReference type="Rhea" id="RHEA:41825"/>
    </physiologicalReaction>
</comment>
<comment type="catalytic activity">
    <reaction evidence="48">
        <text>(2E)-octenoyl-[ACP] + NADPH + H(+) = octanoyl-[ACP] + NADP(+)</text>
        <dbReference type="Rhea" id="RHEA:41848"/>
        <dbReference type="Rhea" id="RHEA-COMP:9635"/>
        <dbReference type="Rhea" id="RHEA-COMP:9636"/>
        <dbReference type="ChEBI" id="CHEBI:15378"/>
        <dbReference type="ChEBI" id="CHEBI:57783"/>
        <dbReference type="ChEBI" id="CHEBI:58349"/>
        <dbReference type="ChEBI" id="CHEBI:78462"/>
        <dbReference type="ChEBI" id="CHEBI:78463"/>
    </reaction>
    <physiologicalReaction direction="left-to-right" evidence="48">
        <dbReference type="Rhea" id="RHEA:41849"/>
    </physiologicalReaction>
</comment>
<dbReference type="Proteomes" id="UP000325440">
    <property type="component" value="Unassembled WGS sequence"/>
</dbReference>
<dbReference type="InterPro" id="IPR014030">
    <property type="entry name" value="Ketoacyl_synth_N"/>
</dbReference>
<evidence type="ECO:0000256" key="42">
    <source>
        <dbReference type="ARBA" id="ARBA00047897"/>
    </source>
</evidence>
<dbReference type="GO" id="GO:0004313">
    <property type="term" value="F:[acyl-carrier-protein] S-acetyltransferase activity"/>
    <property type="evidence" value="ECO:0007669"/>
    <property type="project" value="UniProtKB-EC"/>
</dbReference>
<dbReference type="GO" id="GO:0004316">
    <property type="term" value="F:3-oxoacyl-[acyl-carrier-protein] reductase (NADPH) activity"/>
    <property type="evidence" value="ECO:0007669"/>
    <property type="project" value="UniProtKB-EC"/>
</dbReference>
<evidence type="ECO:0000256" key="37">
    <source>
        <dbReference type="ARBA" id="ARBA00047440"/>
    </source>
</evidence>
<dbReference type="PANTHER" id="PTHR43775:SF7">
    <property type="entry name" value="FATTY ACID SYNTHASE"/>
    <property type="match status" value="1"/>
</dbReference>
<evidence type="ECO:0000256" key="56">
    <source>
        <dbReference type="ARBA" id="ARBA00049109"/>
    </source>
</evidence>
<name>A0A5E4MCJ9_9HEMI</name>
<keyword evidence="10" id="KW-0597">Phosphoprotein</keyword>
<comment type="catalytic activity">
    <reaction evidence="63">
        <text>octanoyl-[ACP] + malonyl-[ACP] + H(+) = 3-oxodecanoyl-[ACP] + holo-[ACP] + CO2</text>
        <dbReference type="Rhea" id="RHEA:41852"/>
        <dbReference type="Rhea" id="RHEA-COMP:9623"/>
        <dbReference type="Rhea" id="RHEA-COMP:9636"/>
        <dbReference type="Rhea" id="RHEA-COMP:9637"/>
        <dbReference type="Rhea" id="RHEA-COMP:9685"/>
        <dbReference type="ChEBI" id="CHEBI:15378"/>
        <dbReference type="ChEBI" id="CHEBI:16526"/>
        <dbReference type="ChEBI" id="CHEBI:64479"/>
        <dbReference type="ChEBI" id="CHEBI:78449"/>
        <dbReference type="ChEBI" id="CHEBI:78463"/>
        <dbReference type="ChEBI" id="CHEBI:78464"/>
    </reaction>
    <physiologicalReaction direction="left-to-right" evidence="63">
        <dbReference type="Rhea" id="RHEA:41853"/>
    </physiologicalReaction>
</comment>
<dbReference type="Pfam" id="PF13602">
    <property type="entry name" value="ADH_zinc_N_2"/>
    <property type="match status" value="1"/>
</dbReference>
<evidence type="ECO:0000256" key="13">
    <source>
        <dbReference type="ARBA" id="ARBA00022801"/>
    </source>
</evidence>
<organism evidence="69 70">
    <name type="scientific">Cinara cedri</name>
    <dbReference type="NCBI Taxonomy" id="506608"/>
    <lineage>
        <taxon>Eukaryota</taxon>
        <taxon>Metazoa</taxon>
        <taxon>Ecdysozoa</taxon>
        <taxon>Arthropoda</taxon>
        <taxon>Hexapoda</taxon>
        <taxon>Insecta</taxon>
        <taxon>Pterygota</taxon>
        <taxon>Neoptera</taxon>
        <taxon>Paraneoptera</taxon>
        <taxon>Hemiptera</taxon>
        <taxon>Sternorrhyncha</taxon>
        <taxon>Aphidomorpha</taxon>
        <taxon>Aphidoidea</taxon>
        <taxon>Aphididae</taxon>
        <taxon>Lachninae</taxon>
        <taxon>Cinara</taxon>
    </lineage>
</organism>
<evidence type="ECO:0000256" key="28">
    <source>
        <dbReference type="ARBA" id="ARBA00023398"/>
    </source>
</evidence>
<dbReference type="SUPFAM" id="SSF51735">
    <property type="entry name" value="NAD(P)-binding Rossmann-fold domains"/>
    <property type="match status" value="2"/>
</dbReference>
<dbReference type="PROSITE" id="PS00606">
    <property type="entry name" value="KS3_1"/>
    <property type="match status" value="1"/>
</dbReference>
<evidence type="ECO:0000256" key="41">
    <source>
        <dbReference type="ARBA" id="ARBA00047810"/>
    </source>
</evidence>
<dbReference type="InterPro" id="IPR020806">
    <property type="entry name" value="PKS_PP-bd"/>
</dbReference>
<comment type="catalytic activity">
    <reaction evidence="59">
        <text>3-oxohexadecanoyl-[ACP] + NADPH + H(+) = (3R)-hydroxyhexadecanoyl-[ACP] + NADP(+)</text>
        <dbReference type="Rhea" id="RHEA:41904"/>
        <dbReference type="Rhea" id="RHEA-COMP:9649"/>
        <dbReference type="Rhea" id="RHEA-COMP:9650"/>
        <dbReference type="ChEBI" id="CHEBI:15378"/>
        <dbReference type="ChEBI" id="CHEBI:57783"/>
        <dbReference type="ChEBI" id="CHEBI:58349"/>
        <dbReference type="ChEBI" id="CHEBI:78478"/>
        <dbReference type="ChEBI" id="CHEBI:78480"/>
    </reaction>
    <physiologicalReaction direction="left-to-right" evidence="59">
        <dbReference type="Rhea" id="RHEA:41905"/>
    </physiologicalReaction>
</comment>
<evidence type="ECO:0000256" key="17">
    <source>
        <dbReference type="ARBA" id="ARBA00022990"/>
    </source>
</evidence>
<dbReference type="Gene3D" id="1.10.1200.10">
    <property type="entry name" value="ACP-like"/>
    <property type="match status" value="1"/>
</dbReference>
<evidence type="ECO:0000313" key="70">
    <source>
        <dbReference type="Proteomes" id="UP000325440"/>
    </source>
</evidence>
<evidence type="ECO:0000256" key="45">
    <source>
        <dbReference type="ARBA" id="ARBA00048051"/>
    </source>
</evidence>
<dbReference type="EMBL" id="CABPRJ010000500">
    <property type="protein sequence ID" value="VVC29832.1"/>
    <property type="molecule type" value="Genomic_DNA"/>
</dbReference>
<dbReference type="InterPro" id="IPR057326">
    <property type="entry name" value="KR_dom"/>
</dbReference>